<gene>
    <name evidence="1" type="ORF">Rmf_30770</name>
</gene>
<reference evidence="1 2" key="1">
    <citation type="journal article" date="2016" name="Microbes Environ.">
        <title>Phylogenetically diverse aerobic anoxygenic phototrophic bacteria isolated from epilithic biofilms in Tama river, Japan.</title>
        <authorList>
            <person name="Hirose S."/>
            <person name="Matsuura K."/>
            <person name="Haruta S."/>
        </authorList>
    </citation>
    <scope>NUCLEOTIDE SEQUENCE [LARGE SCALE GENOMIC DNA]</scope>
    <source>
        <strain evidence="1 2">S08</strain>
    </source>
</reference>
<keyword evidence="2" id="KW-1185">Reference proteome</keyword>
<dbReference type="RefSeq" id="WP_244407388.1">
    <property type="nucleotide sequence ID" value="NZ_AP025637.1"/>
</dbReference>
<proteinExistence type="predicted"/>
<organism evidence="1 2">
    <name type="scientific">Roseomonas fluvialis</name>
    <dbReference type="NCBI Taxonomy" id="1750527"/>
    <lineage>
        <taxon>Bacteria</taxon>
        <taxon>Pseudomonadati</taxon>
        <taxon>Pseudomonadota</taxon>
        <taxon>Alphaproteobacteria</taxon>
        <taxon>Acetobacterales</taxon>
        <taxon>Roseomonadaceae</taxon>
        <taxon>Roseomonas</taxon>
    </lineage>
</organism>
<accession>A0ABN6P5C3</accession>
<evidence type="ECO:0000313" key="2">
    <source>
        <dbReference type="Proteomes" id="UP000831327"/>
    </source>
</evidence>
<name>A0ABN6P5C3_9PROT</name>
<evidence type="ECO:0000313" key="1">
    <source>
        <dbReference type="EMBL" id="BDG73148.1"/>
    </source>
</evidence>
<sequence length="157" mass="16479">MILAVLALATGRAQAQDLVAMEPRAVAALGEGFIARTEGPLMTLTCPTCEGTPLVEIRVGRQEDGTEQRLRSGYTSIASLDQQCRARNPTCRVERADLGPAVGWVSAYQAGPLSGSTLVLLRQGALVLVRSVGGSPEVARGSVERLRAEVLPALVGN</sequence>
<dbReference type="EMBL" id="AP025637">
    <property type="protein sequence ID" value="BDG73148.1"/>
    <property type="molecule type" value="Genomic_DNA"/>
</dbReference>
<protein>
    <submittedName>
        <fullName evidence="1">Uncharacterized protein</fullName>
    </submittedName>
</protein>
<dbReference type="Proteomes" id="UP000831327">
    <property type="component" value="Chromosome"/>
</dbReference>